<feature type="transmembrane region" description="Helical" evidence="5">
    <location>
        <begin position="95"/>
        <end position="113"/>
    </location>
</feature>
<gene>
    <name evidence="7" type="primary">yedQ</name>
    <name evidence="7" type="ORF">IEC33019_1158</name>
</gene>
<evidence type="ECO:0000313" key="7">
    <source>
        <dbReference type="EMBL" id="ANY86727.1"/>
    </source>
</evidence>
<dbReference type="FunFam" id="3.30.70.270:FF:000001">
    <property type="entry name" value="Diguanylate cyclase domain protein"/>
    <property type="match status" value="1"/>
</dbReference>
<dbReference type="InterPro" id="IPR043128">
    <property type="entry name" value="Rev_trsase/Diguanyl_cyclase"/>
</dbReference>
<dbReference type="PANTHER" id="PTHR45138">
    <property type="entry name" value="REGULATORY COMPONENTS OF SENSORY TRANSDUCTION SYSTEM"/>
    <property type="match status" value="1"/>
</dbReference>
<dbReference type="InterPro" id="IPR029787">
    <property type="entry name" value="Nucleotide_cyclase"/>
</dbReference>
<evidence type="ECO:0000256" key="1">
    <source>
        <dbReference type="ARBA" id="ARBA00001946"/>
    </source>
</evidence>
<dbReference type="RefSeq" id="WP_070093094.1">
    <property type="nucleotide sequence ID" value="NZ_CP016634.1"/>
</dbReference>
<dbReference type="GO" id="GO:1902201">
    <property type="term" value="P:negative regulation of bacterial-type flagellum-dependent cell motility"/>
    <property type="evidence" value="ECO:0007669"/>
    <property type="project" value="TreeGrafter"/>
</dbReference>
<evidence type="ECO:0000256" key="4">
    <source>
        <dbReference type="ARBA" id="ARBA00034247"/>
    </source>
</evidence>
<dbReference type="GO" id="GO:0052621">
    <property type="term" value="F:diguanylate cyclase activity"/>
    <property type="evidence" value="ECO:0007669"/>
    <property type="project" value="UniProtKB-EC"/>
</dbReference>
<feature type="domain" description="GGDEF" evidence="6">
    <location>
        <begin position="253"/>
        <end position="383"/>
    </location>
</feature>
<feature type="transmembrane region" description="Helical" evidence="5">
    <location>
        <begin position="62"/>
        <end position="83"/>
    </location>
</feature>
<dbReference type="InterPro" id="IPR050469">
    <property type="entry name" value="Diguanylate_Cyclase"/>
</dbReference>
<dbReference type="GO" id="GO:0043709">
    <property type="term" value="P:cell adhesion involved in single-species biofilm formation"/>
    <property type="evidence" value="ECO:0007669"/>
    <property type="project" value="TreeGrafter"/>
</dbReference>
<feature type="transmembrane region" description="Helical" evidence="5">
    <location>
        <begin position="148"/>
        <end position="169"/>
    </location>
</feature>
<dbReference type="PANTHER" id="PTHR45138:SF9">
    <property type="entry name" value="DIGUANYLATE CYCLASE DGCM-RELATED"/>
    <property type="match status" value="1"/>
</dbReference>
<sequence>MLLSIPTLILVTVFLLGLMGTLTLHTWARGKRERPLGYLGATLLLASLGVALISLRGRGYDLVPLVLGNIVLLLSAALGWTAMRTLAGRAPYPPGIALGMVVWLLFCLTPVFYESLALRITVYSTLAAAYSGLGIIELWRCRKRTDMAYLPALTIMSMHTGFYIVRLLVDEGLSLETALSGSGNGARFFAVMLLESMLYATGIAYITLAMVKEQAEKKYKTAANTDELTGIGNRRAFISQGEQILAEAERTHTPIALLLFDLDHFKRLNDSLGHQAGDQALIAFSHLATRNLRHGDVFGRIGGEEFACLLPGAGEQIATLVAQNIRQRFHSAALPTPGSLSVSIGIVTSEAAGYELSRLLALADDALYAAKAAGRNRVHVFEQGAASEPAIEG</sequence>
<dbReference type="AlphaFoldDB" id="A0A1B2F3H0"/>
<name>A0A1B2F3H0_PSEPU</name>
<dbReference type="Gene3D" id="3.30.70.270">
    <property type="match status" value="1"/>
</dbReference>
<dbReference type="Pfam" id="PF00990">
    <property type="entry name" value="GGDEF"/>
    <property type="match status" value="1"/>
</dbReference>
<keyword evidence="5" id="KW-0812">Transmembrane</keyword>
<feature type="transmembrane region" description="Helical" evidence="5">
    <location>
        <begin position="36"/>
        <end position="56"/>
    </location>
</feature>
<evidence type="ECO:0000259" key="6">
    <source>
        <dbReference type="PROSITE" id="PS50887"/>
    </source>
</evidence>
<dbReference type="InterPro" id="IPR000160">
    <property type="entry name" value="GGDEF_dom"/>
</dbReference>
<comment type="subcellular location">
    <subcellularLocation>
        <location evidence="2">Cell inner membrane</location>
    </subcellularLocation>
</comment>
<dbReference type="CDD" id="cd01949">
    <property type="entry name" value="GGDEF"/>
    <property type="match status" value="1"/>
</dbReference>
<evidence type="ECO:0000256" key="3">
    <source>
        <dbReference type="ARBA" id="ARBA00012528"/>
    </source>
</evidence>
<dbReference type="NCBIfam" id="TIGR00254">
    <property type="entry name" value="GGDEF"/>
    <property type="match status" value="1"/>
</dbReference>
<keyword evidence="5" id="KW-0472">Membrane</keyword>
<dbReference type="PROSITE" id="PS50887">
    <property type="entry name" value="GGDEF"/>
    <property type="match status" value="1"/>
</dbReference>
<comment type="cofactor">
    <cofactor evidence="1">
        <name>Mg(2+)</name>
        <dbReference type="ChEBI" id="CHEBI:18420"/>
    </cofactor>
</comment>
<evidence type="ECO:0000256" key="5">
    <source>
        <dbReference type="SAM" id="Phobius"/>
    </source>
</evidence>
<protein>
    <recommendedName>
        <fullName evidence="3">diguanylate cyclase</fullName>
        <ecNumber evidence="3">2.7.7.65</ecNumber>
    </recommendedName>
</protein>
<accession>A0A1B2F3H0</accession>
<dbReference type="SMART" id="SM00267">
    <property type="entry name" value="GGDEF"/>
    <property type="match status" value="1"/>
</dbReference>
<organism evidence="7">
    <name type="scientific">Pseudomonas putida</name>
    <name type="common">Arthrobacter siderocapsulatus</name>
    <dbReference type="NCBI Taxonomy" id="303"/>
    <lineage>
        <taxon>Bacteria</taxon>
        <taxon>Pseudomonadati</taxon>
        <taxon>Pseudomonadota</taxon>
        <taxon>Gammaproteobacteria</taxon>
        <taxon>Pseudomonadales</taxon>
        <taxon>Pseudomonadaceae</taxon>
        <taxon>Pseudomonas</taxon>
    </lineage>
</organism>
<feature type="transmembrane region" description="Helical" evidence="5">
    <location>
        <begin position="189"/>
        <end position="211"/>
    </location>
</feature>
<feature type="transmembrane region" description="Helical" evidence="5">
    <location>
        <begin position="6"/>
        <end position="24"/>
    </location>
</feature>
<evidence type="ECO:0000256" key="2">
    <source>
        <dbReference type="ARBA" id="ARBA00004533"/>
    </source>
</evidence>
<dbReference type="EMBL" id="CP016634">
    <property type="protein sequence ID" value="ANY86727.1"/>
    <property type="molecule type" value="Genomic_DNA"/>
</dbReference>
<dbReference type="GO" id="GO:0005886">
    <property type="term" value="C:plasma membrane"/>
    <property type="evidence" value="ECO:0007669"/>
    <property type="project" value="UniProtKB-SubCell"/>
</dbReference>
<keyword evidence="5" id="KW-1133">Transmembrane helix</keyword>
<dbReference type="SUPFAM" id="SSF55073">
    <property type="entry name" value="Nucleotide cyclase"/>
    <property type="match status" value="1"/>
</dbReference>
<reference evidence="7" key="1">
    <citation type="submission" date="2016-07" db="EMBL/GenBank/DDBJ databases">
        <title>New class B carbapenemase carried by novel plasmid in Pseudomonas putida enviromental strain in eastern Amazonia.</title>
        <authorList>
            <person name="Souza C.O."/>
            <person name="Lima K.V."/>
            <person name="Brasiliense D.M."/>
            <person name="Perez-Chaparro P.J."/>
            <person name="Mamizuka E.M."/>
            <person name="Lima M.O."/>
            <person name="Lima L.N."/>
            <person name="McCulloch J.A."/>
        </authorList>
    </citation>
    <scope>NUCLEOTIDE SEQUENCE [LARGE SCALE GENOMIC DNA]</scope>
    <source>
        <strain evidence="7">IEC33019</strain>
    </source>
</reference>
<comment type="catalytic activity">
    <reaction evidence="4">
        <text>2 GTP = 3',3'-c-di-GMP + 2 diphosphate</text>
        <dbReference type="Rhea" id="RHEA:24898"/>
        <dbReference type="ChEBI" id="CHEBI:33019"/>
        <dbReference type="ChEBI" id="CHEBI:37565"/>
        <dbReference type="ChEBI" id="CHEBI:58805"/>
        <dbReference type="EC" id="2.7.7.65"/>
    </reaction>
</comment>
<proteinExistence type="predicted"/>
<dbReference type="EC" id="2.7.7.65" evidence="3"/>